<evidence type="ECO:0000256" key="1">
    <source>
        <dbReference type="SAM" id="Phobius"/>
    </source>
</evidence>
<dbReference type="InterPro" id="IPR007163">
    <property type="entry name" value="VCA0040-like"/>
</dbReference>
<dbReference type="Pfam" id="PF04018">
    <property type="entry name" value="VCA0040-like"/>
    <property type="match status" value="1"/>
</dbReference>
<dbReference type="Proteomes" id="UP000284051">
    <property type="component" value="Unassembled WGS sequence"/>
</dbReference>
<keyword evidence="1" id="KW-0812">Transmembrane</keyword>
<feature type="transmembrane region" description="Helical" evidence="1">
    <location>
        <begin position="12"/>
        <end position="36"/>
    </location>
</feature>
<protein>
    <submittedName>
        <fullName evidence="2">DUF368 domain-containing protein</fullName>
    </submittedName>
</protein>
<reference evidence="2 3" key="1">
    <citation type="submission" date="2018-08" db="EMBL/GenBank/DDBJ databases">
        <title>A genome reference for cultivated species of the human gut microbiota.</title>
        <authorList>
            <person name="Zou Y."/>
            <person name="Xue W."/>
            <person name="Luo G."/>
        </authorList>
    </citation>
    <scope>NUCLEOTIDE SEQUENCE [LARGE SCALE GENOMIC DNA]</scope>
    <source>
        <strain evidence="2 3">AM22-21LB</strain>
    </source>
</reference>
<dbReference type="EMBL" id="QRID01000002">
    <property type="protein sequence ID" value="RHG30413.1"/>
    <property type="molecule type" value="Genomic_DNA"/>
</dbReference>
<feature type="transmembrane region" description="Helical" evidence="1">
    <location>
        <begin position="57"/>
        <end position="80"/>
    </location>
</feature>
<feature type="transmembrane region" description="Helical" evidence="1">
    <location>
        <begin position="200"/>
        <end position="224"/>
    </location>
</feature>
<name>A0A3R6DM19_9FIRM</name>
<sequence length="283" mass="30468">MDMSFLKEVLRGIAIGVANIIPGVSGGTMMVSMGIYGDVIGAVTGMPKHFWKSVKFLLPYAIGMLIGIGGLSFAIGYFFLEFPFETAMLFIGLIFGGVPLLLPKIMGKRITFSEVLLFVLFFGLVVWMQFWKQGTDVALEPGIKNSISLFTVGTIAAATMVIPGVSGSMLLMSMGYYTPIINRISGFLAALPALKWEELFACAAVLIPFGIGVVLGIFLVSKLVEYLLEKQERKTYFAIMGLITSSPIAVLSGMNIVSIGFGQLLLGILLFIGGFFIANILGK</sequence>
<accession>A0A3R6DM19</accession>
<comment type="caution">
    <text evidence="2">The sequence shown here is derived from an EMBL/GenBank/DDBJ whole genome shotgun (WGS) entry which is preliminary data.</text>
</comment>
<feature type="transmembrane region" description="Helical" evidence="1">
    <location>
        <begin position="115"/>
        <end position="131"/>
    </location>
</feature>
<dbReference type="PANTHER" id="PTHR37308:SF1">
    <property type="entry name" value="POLYPRENYL-PHOSPHATE TRANSPORTER"/>
    <property type="match status" value="1"/>
</dbReference>
<feature type="transmembrane region" description="Helical" evidence="1">
    <location>
        <begin position="174"/>
        <end position="194"/>
    </location>
</feature>
<feature type="transmembrane region" description="Helical" evidence="1">
    <location>
        <begin position="236"/>
        <end position="257"/>
    </location>
</feature>
<organism evidence="2 3">
    <name type="scientific">Roseburia intestinalis</name>
    <dbReference type="NCBI Taxonomy" id="166486"/>
    <lineage>
        <taxon>Bacteria</taxon>
        <taxon>Bacillati</taxon>
        <taxon>Bacillota</taxon>
        <taxon>Clostridia</taxon>
        <taxon>Lachnospirales</taxon>
        <taxon>Lachnospiraceae</taxon>
        <taxon>Roseburia</taxon>
    </lineage>
</organism>
<evidence type="ECO:0000313" key="2">
    <source>
        <dbReference type="EMBL" id="RHG30413.1"/>
    </source>
</evidence>
<proteinExistence type="predicted"/>
<feature type="transmembrane region" description="Helical" evidence="1">
    <location>
        <begin position="143"/>
        <end position="162"/>
    </location>
</feature>
<evidence type="ECO:0000313" key="3">
    <source>
        <dbReference type="Proteomes" id="UP000284051"/>
    </source>
</evidence>
<keyword evidence="1" id="KW-0472">Membrane</keyword>
<feature type="transmembrane region" description="Helical" evidence="1">
    <location>
        <begin position="263"/>
        <end position="282"/>
    </location>
</feature>
<gene>
    <name evidence="2" type="ORF">DW264_02845</name>
</gene>
<dbReference type="PANTHER" id="PTHR37308">
    <property type="entry name" value="INTEGRAL MEMBRANE PROTEIN"/>
    <property type="match status" value="1"/>
</dbReference>
<keyword evidence="1" id="KW-1133">Transmembrane helix</keyword>
<dbReference type="AlphaFoldDB" id="A0A3R6DM19"/>
<feature type="transmembrane region" description="Helical" evidence="1">
    <location>
        <begin position="86"/>
        <end position="103"/>
    </location>
</feature>